<dbReference type="Proteomes" id="UP000324222">
    <property type="component" value="Unassembled WGS sequence"/>
</dbReference>
<name>A0A5B7G880_PORTR</name>
<gene>
    <name evidence="1" type="ORF">E2C01_046610</name>
</gene>
<keyword evidence="2" id="KW-1185">Reference proteome</keyword>
<dbReference type="AlphaFoldDB" id="A0A5B7G880"/>
<evidence type="ECO:0000313" key="2">
    <source>
        <dbReference type="Proteomes" id="UP000324222"/>
    </source>
</evidence>
<evidence type="ECO:0000313" key="1">
    <source>
        <dbReference type="EMBL" id="MPC52734.1"/>
    </source>
</evidence>
<dbReference type="EMBL" id="VSRR010011110">
    <property type="protein sequence ID" value="MPC52734.1"/>
    <property type="molecule type" value="Genomic_DNA"/>
</dbReference>
<organism evidence="1 2">
    <name type="scientific">Portunus trituberculatus</name>
    <name type="common">Swimming crab</name>
    <name type="synonym">Neptunus trituberculatus</name>
    <dbReference type="NCBI Taxonomy" id="210409"/>
    <lineage>
        <taxon>Eukaryota</taxon>
        <taxon>Metazoa</taxon>
        <taxon>Ecdysozoa</taxon>
        <taxon>Arthropoda</taxon>
        <taxon>Crustacea</taxon>
        <taxon>Multicrustacea</taxon>
        <taxon>Malacostraca</taxon>
        <taxon>Eumalacostraca</taxon>
        <taxon>Eucarida</taxon>
        <taxon>Decapoda</taxon>
        <taxon>Pleocyemata</taxon>
        <taxon>Brachyura</taxon>
        <taxon>Eubrachyura</taxon>
        <taxon>Portunoidea</taxon>
        <taxon>Portunidae</taxon>
        <taxon>Portuninae</taxon>
        <taxon>Portunus</taxon>
    </lineage>
</organism>
<protein>
    <submittedName>
        <fullName evidence="1">Uncharacterized protein</fullName>
    </submittedName>
</protein>
<sequence>MMFLILEFVGGVVDIPPNFSGLRSLVSLLDLTSSLSPSLGRRFLRDLVRPEKCTNTSVPVR</sequence>
<reference evidence="1 2" key="1">
    <citation type="submission" date="2019-05" db="EMBL/GenBank/DDBJ databases">
        <title>Another draft genome of Portunus trituberculatus and its Hox gene families provides insights of decapod evolution.</title>
        <authorList>
            <person name="Jeong J.-H."/>
            <person name="Song I."/>
            <person name="Kim S."/>
            <person name="Choi T."/>
            <person name="Kim D."/>
            <person name="Ryu S."/>
            <person name="Kim W."/>
        </authorList>
    </citation>
    <scope>NUCLEOTIDE SEQUENCE [LARGE SCALE GENOMIC DNA]</scope>
    <source>
        <tissue evidence="1">Muscle</tissue>
    </source>
</reference>
<comment type="caution">
    <text evidence="1">The sequence shown here is derived from an EMBL/GenBank/DDBJ whole genome shotgun (WGS) entry which is preliminary data.</text>
</comment>
<accession>A0A5B7G880</accession>
<proteinExistence type="predicted"/>